<evidence type="ECO:0000256" key="1">
    <source>
        <dbReference type="SAM" id="MobiDB-lite"/>
    </source>
</evidence>
<feature type="region of interest" description="Disordered" evidence="1">
    <location>
        <begin position="183"/>
        <end position="240"/>
    </location>
</feature>
<dbReference type="AlphaFoldDB" id="A0A3S5YC08"/>
<dbReference type="Proteomes" id="UP001154400">
    <property type="component" value="Chromosome"/>
</dbReference>
<proteinExistence type="predicted"/>
<dbReference type="EMBL" id="FN563149">
    <property type="protein sequence ID" value="CBH50088.1"/>
    <property type="molecule type" value="Genomic_DNA"/>
</dbReference>
<accession>A0A3S5YC08</accession>
<name>A0A3S5YC08_RHOH1</name>
<sequence>MLRSLDHREAPPFLARGHHVHPRAGEQFVLARLGDVAVEGDGVADAEFVGALAQVLLPPAAADDVEVQLRDGAAQLRDRGEGVLDLLVRHQPRQHAHARMRGARRVVPRLHPGRDRVGAVAHHGDPVPLDAQVGEFVGRRQRHRQVLAVAVHARRQPGFDPPAHVPHEPSRDGPLLTVAVVDQHRHRRTRDRTGEERDAVLGVDHGVGAQPGERAQADASGEDRTERPRIHREPAAATHDADTVDRLLAGSTGIPGGAEGDLDTATGETGPDLLEVPLAAAALGMPRVAPAQQENLSHVRAPSPARTVACDTPYRLDAARPTVK</sequence>
<feature type="compositionally biased region" description="Basic and acidic residues" evidence="1">
    <location>
        <begin position="221"/>
        <end position="240"/>
    </location>
</feature>
<dbReference type="KEGG" id="req:REQ_41180"/>
<protein>
    <submittedName>
        <fullName evidence="2">Uncharacterized protein</fullName>
    </submittedName>
</protein>
<organism evidence="2">
    <name type="scientific">Rhodococcus hoagii (strain 103S)</name>
    <name type="common">Rhodococcus equi</name>
    <dbReference type="NCBI Taxonomy" id="685727"/>
    <lineage>
        <taxon>Bacteria</taxon>
        <taxon>Bacillati</taxon>
        <taxon>Actinomycetota</taxon>
        <taxon>Actinomycetes</taxon>
        <taxon>Mycobacteriales</taxon>
        <taxon>Nocardiaceae</taxon>
        <taxon>Prescottella</taxon>
    </lineage>
</organism>
<evidence type="ECO:0000313" key="2">
    <source>
        <dbReference type="EMBL" id="CBH50088.1"/>
    </source>
</evidence>
<reference evidence="2" key="1">
    <citation type="journal article" date="2010" name="PLoS Genet.">
        <title>The genome of a pathogenic rhodococcus: cooptive virulence underpinned by key gene acquisitions.</title>
        <authorList>
            <person name="Letek M."/>
            <person name="Gonzalez P."/>
            <person name="Macarthur I."/>
            <person name="Rodriguez H."/>
            <person name="Freeman T.C."/>
            <person name="Valero-Rello A."/>
            <person name="Blanco M."/>
            <person name="Buckley T."/>
            <person name="Cherevach I."/>
            <person name="Fahey R."/>
            <person name="Hapeshi A."/>
            <person name="Holdstock J."/>
            <person name="Leadon D."/>
            <person name="Navas J."/>
            <person name="Ocampo A."/>
            <person name="Quail M.A."/>
            <person name="Sanders M."/>
            <person name="Scortti M.M."/>
            <person name="Prescott J.F."/>
            <person name="Fogarty U."/>
            <person name="Meijer W.G."/>
            <person name="Parkhill J."/>
            <person name="Bentley S.D."/>
            <person name="Vazquez-Boland J.A."/>
        </authorList>
    </citation>
    <scope>NUCLEOTIDE SEQUENCE [LARGE SCALE GENOMIC DNA]</scope>
    <source>
        <strain evidence="2 3">103S</strain>
    </source>
</reference>
<evidence type="ECO:0000313" key="3">
    <source>
        <dbReference type="Proteomes" id="UP000006892"/>
    </source>
</evidence>
<gene>
    <name evidence="2" type="ordered locus">REQ_41180</name>
</gene>